<feature type="region of interest" description="Disordered" evidence="1">
    <location>
        <begin position="1"/>
        <end position="84"/>
    </location>
</feature>
<dbReference type="Proteomes" id="UP000000532">
    <property type="component" value="Chromosome"/>
</dbReference>
<dbReference type="EMBL" id="AP008226">
    <property type="protein sequence ID" value="BAD70974.1"/>
    <property type="molecule type" value="Genomic_DNA"/>
</dbReference>
<gene>
    <name evidence="2" type="ordered locus">TTHA1151</name>
</gene>
<dbReference type="HOGENOM" id="CLU_1659917_0_0_0"/>
<evidence type="ECO:0000313" key="2">
    <source>
        <dbReference type="EMBL" id="BAD70974.1"/>
    </source>
</evidence>
<dbReference type="EnsemblBacteria" id="BAD70974">
    <property type="protein sequence ID" value="BAD70974"/>
    <property type="gene ID" value="BAD70974"/>
</dbReference>
<sequence length="159" mass="17063">MGAVAMTSCPFSRLSPTRMASSASFSRLRLKASTPQVFARKGLPSRPGAASGPGEEEGEAREEKEEGAVGLEGQGQDHEEEDEEVARHAFILRQVGLLPQGVEPLPQGHHRAPVPAGQGGKADLGDLLRFLHVLPEPVLLEEAADLRVVEGPSRLFEER</sequence>
<organism evidence="2 3">
    <name type="scientific">Thermus thermophilus (strain ATCC 27634 / DSM 579 / HB8)</name>
    <dbReference type="NCBI Taxonomy" id="300852"/>
    <lineage>
        <taxon>Bacteria</taxon>
        <taxon>Thermotogati</taxon>
        <taxon>Deinococcota</taxon>
        <taxon>Deinococci</taxon>
        <taxon>Thermales</taxon>
        <taxon>Thermaceae</taxon>
        <taxon>Thermus</taxon>
    </lineage>
</organism>
<evidence type="ECO:0000313" key="3">
    <source>
        <dbReference type="Proteomes" id="UP000000532"/>
    </source>
</evidence>
<accession>Q5SJ63</accession>
<dbReference type="KEGG" id="ttj:TTHA1151"/>
<proteinExistence type="predicted"/>
<feature type="compositionally biased region" description="Polar residues" evidence="1">
    <location>
        <begin position="14"/>
        <end position="25"/>
    </location>
</feature>
<reference evidence="2 3" key="1">
    <citation type="submission" date="2004-11" db="EMBL/GenBank/DDBJ databases">
        <title>Complete genome sequence of Thermus thermophilus HB8.</title>
        <authorList>
            <person name="Masui R."/>
            <person name="Kurokawa K."/>
            <person name="Nakagawa N."/>
            <person name="Tokunaga F."/>
            <person name="Koyama Y."/>
            <person name="Shibata T."/>
            <person name="Oshima T."/>
            <person name="Yokoyama S."/>
            <person name="Yasunaga T."/>
            <person name="Kuramitsu S."/>
        </authorList>
    </citation>
    <scope>NUCLEOTIDE SEQUENCE [LARGE SCALE GENOMIC DNA]</scope>
    <source>
        <strain evidence="3">ATCC 27634 / DSM 579 / HB8</strain>
    </source>
</reference>
<keyword evidence="3" id="KW-1185">Reference proteome</keyword>
<protein>
    <submittedName>
        <fullName evidence="2">Uncharacterized protein</fullName>
    </submittedName>
</protein>
<name>Q5SJ63_THET8</name>
<evidence type="ECO:0000256" key="1">
    <source>
        <dbReference type="SAM" id="MobiDB-lite"/>
    </source>
</evidence>
<dbReference type="AlphaFoldDB" id="Q5SJ63"/>